<gene>
    <name evidence="8" type="primary">LOC105157401</name>
</gene>
<evidence type="ECO:0000259" key="6">
    <source>
        <dbReference type="PROSITE" id="PS50888"/>
    </source>
</evidence>
<dbReference type="Gene3D" id="4.10.280.10">
    <property type="entry name" value="Helix-loop-helix DNA-binding domain"/>
    <property type="match status" value="1"/>
</dbReference>
<accession>A0A6I9SPZ3</accession>
<dbReference type="PANTHER" id="PTHR13935:SF46">
    <property type="entry name" value="TRANSCRIPTION FACTOR BHLH167-RELATED"/>
    <property type="match status" value="1"/>
</dbReference>
<reference evidence="8" key="1">
    <citation type="submission" date="2025-08" db="UniProtKB">
        <authorList>
            <consortium name="RefSeq"/>
        </authorList>
    </citation>
    <scope>IDENTIFICATION</scope>
</reference>
<evidence type="ECO:0000313" key="8">
    <source>
        <dbReference type="RefSeq" id="XP_011072116.1"/>
    </source>
</evidence>
<evidence type="ECO:0000256" key="4">
    <source>
        <dbReference type="ARBA" id="ARBA00023242"/>
    </source>
</evidence>
<dbReference type="KEGG" id="sind:105157401"/>
<evidence type="ECO:0000256" key="5">
    <source>
        <dbReference type="SAM" id="Coils"/>
    </source>
</evidence>
<dbReference type="Pfam" id="PF00010">
    <property type="entry name" value="HLH"/>
    <property type="match status" value="1"/>
</dbReference>
<dbReference type="GO" id="GO:0000981">
    <property type="term" value="F:DNA-binding transcription factor activity, RNA polymerase II-specific"/>
    <property type="evidence" value="ECO:0007669"/>
    <property type="project" value="TreeGrafter"/>
</dbReference>
<organism evidence="7 8">
    <name type="scientific">Sesamum indicum</name>
    <name type="common">Oriental sesame</name>
    <name type="synonym">Sesamum orientale</name>
    <dbReference type="NCBI Taxonomy" id="4182"/>
    <lineage>
        <taxon>Eukaryota</taxon>
        <taxon>Viridiplantae</taxon>
        <taxon>Streptophyta</taxon>
        <taxon>Embryophyta</taxon>
        <taxon>Tracheophyta</taxon>
        <taxon>Spermatophyta</taxon>
        <taxon>Magnoliopsida</taxon>
        <taxon>eudicotyledons</taxon>
        <taxon>Gunneridae</taxon>
        <taxon>Pentapetalae</taxon>
        <taxon>asterids</taxon>
        <taxon>lamiids</taxon>
        <taxon>Lamiales</taxon>
        <taxon>Pedaliaceae</taxon>
        <taxon>Sesamum</taxon>
    </lineage>
</organism>
<comment type="subcellular location">
    <subcellularLocation>
        <location evidence="1">Nucleus</location>
    </subcellularLocation>
</comment>
<feature type="domain" description="BHLH" evidence="6">
    <location>
        <begin position="12"/>
        <end position="68"/>
    </location>
</feature>
<dbReference type="OrthoDB" id="1870484at2759"/>
<dbReference type="SUPFAM" id="SSF47459">
    <property type="entry name" value="HLH, helix-loop-helix DNA-binding domain"/>
    <property type="match status" value="1"/>
</dbReference>
<dbReference type="GO" id="GO:0090575">
    <property type="term" value="C:RNA polymerase II transcription regulator complex"/>
    <property type="evidence" value="ECO:0007669"/>
    <property type="project" value="TreeGrafter"/>
</dbReference>
<dbReference type="InParanoid" id="A0A6I9SPZ3"/>
<name>A0A6I9SPZ3_SESIN</name>
<keyword evidence="4" id="KW-0539">Nucleus</keyword>
<evidence type="ECO:0000313" key="7">
    <source>
        <dbReference type="Proteomes" id="UP000504604"/>
    </source>
</evidence>
<dbReference type="InterPro" id="IPR011598">
    <property type="entry name" value="bHLH_dom"/>
</dbReference>
<dbReference type="RefSeq" id="XP_011072116.1">
    <property type="nucleotide sequence ID" value="XM_011073814.2"/>
</dbReference>
<dbReference type="AlphaFoldDB" id="A0A6I9SPZ3"/>
<keyword evidence="7" id="KW-1185">Reference proteome</keyword>
<protein>
    <submittedName>
        <fullName evidence="8">Uncharacterized protein LOC105157401</fullName>
    </submittedName>
</protein>
<dbReference type="SMART" id="SM00353">
    <property type="entry name" value="HLH"/>
    <property type="match status" value="1"/>
</dbReference>
<dbReference type="PANTHER" id="PTHR13935">
    <property type="entry name" value="ACHAETE-SCUTE TRANSCRIPTION FACTOR-RELATED"/>
    <property type="match status" value="1"/>
</dbReference>
<dbReference type="GO" id="GO:0000977">
    <property type="term" value="F:RNA polymerase II transcription regulatory region sequence-specific DNA binding"/>
    <property type="evidence" value="ECO:0007669"/>
    <property type="project" value="TreeGrafter"/>
</dbReference>
<dbReference type="InterPro" id="IPR015660">
    <property type="entry name" value="MASH1/Ascl1a-like"/>
</dbReference>
<keyword evidence="3" id="KW-0804">Transcription</keyword>
<dbReference type="Proteomes" id="UP000504604">
    <property type="component" value="Linkage group LG3"/>
</dbReference>
<dbReference type="InterPro" id="IPR036638">
    <property type="entry name" value="HLH_DNA-bd_sf"/>
</dbReference>
<proteinExistence type="predicted"/>
<keyword evidence="5" id="KW-0175">Coiled coil</keyword>
<evidence type="ECO:0000256" key="3">
    <source>
        <dbReference type="ARBA" id="ARBA00023163"/>
    </source>
</evidence>
<evidence type="ECO:0000256" key="1">
    <source>
        <dbReference type="ARBA" id="ARBA00004123"/>
    </source>
</evidence>
<dbReference type="GeneID" id="105157401"/>
<evidence type="ECO:0000256" key="2">
    <source>
        <dbReference type="ARBA" id="ARBA00023015"/>
    </source>
</evidence>
<sequence>MKNESGTSSSAGSKVERKIIEKNRRIQMKDLCLKLVSLIPPQHSRPAEKENLTQQDQLEQAASYIQQLSARVEEMRRRKAQALAAAAAAANASTKRGPPSTSRLVSPVLKFRVFGQSLEVVLISGLTRNFSLHKVVSILEDEGAEVNTVNLSTIGDKVFHTIHAQVKVSRVGMDTSRMSERLHELIS</sequence>
<feature type="coiled-coil region" evidence="5">
    <location>
        <begin position="58"/>
        <end position="92"/>
    </location>
</feature>
<dbReference type="GO" id="GO:0046983">
    <property type="term" value="F:protein dimerization activity"/>
    <property type="evidence" value="ECO:0007669"/>
    <property type="project" value="InterPro"/>
</dbReference>
<dbReference type="PROSITE" id="PS50888">
    <property type="entry name" value="BHLH"/>
    <property type="match status" value="1"/>
</dbReference>
<keyword evidence="2" id="KW-0805">Transcription regulation</keyword>